<dbReference type="Proteomes" id="UP000061660">
    <property type="component" value="Chromosome"/>
</dbReference>
<keyword evidence="2" id="KW-1185">Reference proteome</keyword>
<organism evidence="1 2">
    <name type="scientific">Paenibacillus naphthalenovorans</name>
    <dbReference type="NCBI Taxonomy" id="162209"/>
    <lineage>
        <taxon>Bacteria</taxon>
        <taxon>Bacillati</taxon>
        <taxon>Bacillota</taxon>
        <taxon>Bacilli</taxon>
        <taxon>Bacillales</taxon>
        <taxon>Paenibacillaceae</taxon>
        <taxon>Paenibacillus</taxon>
    </lineage>
</organism>
<evidence type="ECO:0000313" key="2">
    <source>
        <dbReference type="Proteomes" id="UP000061660"/>
    </source>
</evidence>
<dbReference type="OrthoDB" id="2454096at2"/>
<gene>
    <name evidence="1" type="ORF">IJ22_07330</name>
</gene>
<accession>A0A0U2W161</accession>
<proteinExistence type="predicted"/>
<dbReference type="InterPro" id="IPR009936">
    <property type="entry name" value="DUF1468"/>
</dbReference>
<dbReference type="Pfam" id="PF07331">
    <property type="entry name" value="TctB"/>
    <property type="match status" value="1"/>
</dbReference>
<name>A0A0U2W161_9BACL</name>
<keyword evidence="1" id="KW-0675">Receptor</keyword>
<dbReference type="AlphaFoldDB" id="A0A0U2W161"/>
<dbReference type="KEGG" id="pnp:IJ22_07330"/>
<dbReference type="RefSeq" id="WP_062407296.1">
    <property type="nucleotide sequence ID" value="NZ_BJCS01000002.1"/>
</dbReference>
<dbReference type="EMBL" id="CP013652">
    <property type="protein sequence ID" value="ALS21117.1"/>
    <property type="molecule type" value="Genomic_DNA"/>
</dbReference>
<reference evidence="1 2" key="2">
    <citation type="journal article" date="2016" name="Genome Announc.">
        <title>Complete Genome Sequences of Two Interactive Moderate Thermophiles, Paenibacillus napthalenovorans 32O-Y and Paenibacillus sp. 32O-W.</title>
        <authorList>
            <person name="Butler R.R.III."/>
            <person name="Wang J."/>
            <person name="Stark B.C."/>
            <person name="Pombert J.F."/>
        </authorList>
    </citation>
    <scope>NUCLEOTIDE SEQUENCE [LARGE SCALE GENOMIC DNA]</scope>
    <source>
        <strain evidence="1 2">32O-Y</strain>
    </source>
</reference>
<evidence type="ECO:0000313" key="1">
    <source>
        <dbReference type="EMBL" id="ALS21117.1"/>
    </source>
</evidence>
<reference evidence="2" key="1">
    <citation type="submission" date="2015-12" db="EMBL/GenBank/DDBJ databases">
        <title>Complete genome sequences of two moderately thermophilic Paenibacillus species.</title>
        <authorList>
            <person name="Butler R.III."/>
            <person name="Wang J."/>
            <person name="Stark B.C."/>
            <person name="Pombert J.-F."/>
        </authorList>
    </citation>
    <scope>NUCLEOTIDE SEQUENCE [LARGE SCALE GENOMIC DNA]</scope>
    <source>
        <strain evidence="2">32O-Y</strain>
    </source>
</reference>
<dbReference type="STRING" id="162209.IJ22_07330"/>
<protein>
    <submittedName>
        <fullName evidence="1">Tripartite tricarboxylate transporter family receptor</fullName>
    </submittedName>
</protein>
<sequence>MKNLGVYMAVFFLLYSGIMFWESLSMDYYSEYGPGPGMLPRWVSGLTFVFSIIYLVISLKKDIILFSRILPKGEGLINVLVCAGSFILFIIIAPLLGFLIGSTITLFLLFMRGYKWYWSLGLSASISFIVFWVFGILLQVPLPVNDLGW</sequence>
<dbReference type="PATRIC" id="fig|162209.4.peg.778"/>